<dbReference type="OrthoDB" id="191139at2759"/>
<sequence length="336" mass="36866">MAGTVIITGANGSLALGFVEALLSRYPQLTLVATVRNASPERDSNTMALMKIIFNYPNSKVNVDVLDLGQLASVRTFAQKISSQVLSKKIPRISAIICNAATLSLEGGQKFTRDGFESTFQVCHLSHYLLILKLLESMDPALGRIVMLGSITHYPEKSNPVSSLGPCFPENLEELVKPTPDPQSLVHDRGFQRYGTAKLANVTLALDLNERLKKDSKLSNVTVTAMDPGGLPASRAQAEQKKSTKRIMSTINFLMPVLKHVTTAFRTTEDAGRELATVSVDPAFHGKRGYFVGQKEDAPAAISNDVKMQERLWAACWRWSGMKPEETILQDYARGL</sequence>
<evidence type="ECO:0000313" key="2">
    <source>
        <dbReference type="Proteomes" id="UP001141434"/>
    </source>
</evidence>
<dbReference type="Proteomes" id="UP001141434">
    <property type="component" value="Unassembled WGS sequence"/>
</dbReference>
<dbReference type="AlphaFoldDB" id="A0A9W9F306"/>
<dbReference type="GO" id="GO:0000253">
    <property type="term" value="F:3-beta-hydroxysteroid 3-dehydrogenase (NADP+) activity"/>
    <property type="evidence" value="ECO:0007669"/>
    <property type="project" value="TreeGrafter"/>
</dbReference>
<evidence type="ECO:0000313" key="1">
    <source>
        <dbReference type="EMBL" id="KAJ5092542.1"/>
    </source>
</evidence>
<dbReference type="RefSeq" id="XP_056510737.1">
    <property type="nucleotide sequence ID" value="XM_056657937.1"/>
</dbReference>
<dbReference type="PANTHER" id="PTHR43647:SF4">
    <property type="entry name" value="KETOREDUCTASE (KR) DOMAIN-CONTAINING PROTEIN"/>
    <property type="match status" value="1"/>
</dbReference>
<dbReference type="EMBL" id="JAPMSZ010000009">
    <property type="protein sequence ID" value="KAJ5092542.1"/>
    <property type="molecule type" value="Genomic_DNA"/>
</dbReference>
<dbReference type="GeneID" id="81397106"/>
<dbReference type="PANTHER" id="PTHR43647">
    <property type="entry name" value="DEHYDROGENASE"/>
    <property type="match status" value="1"/>
</dbReference>
<dbReference type="SUPFAM" id="SSF51735">
    <property type="entry name" value="NAD(P)-binding Rossmann-fold domains"/>
    <property type="match status" value="1"/>
</dbReference>
<proteinExistence type="predicted"/>
<dbReference type="InterPro" id="IPR036291">
    <property type="entry name" value="NAD(P)-bd_dom_sf"/>
</dbReference>
<protein>
    <submittedName>
        <fullName evidence="1">Short chain dehydrogenase/reductase SDR</fullName>
    </submittedName>
</protein>
<accession>A0A9W9F306</accession>
<dbReference type="GO" id="GO:0005789">
    <property type="term" value="C:endoplasmic reticulum membrane"/>
    <property type="evidence" value="ECO:0007669"/>
    <property type="project" value="TreeGrafter"/>
</dbReference>
<reference evidence="1" key="1">
    <citation type="submission" date="2022-11" db="EMBL/GenBank/DDBJ databases">
        <authorList>
            <person name="Petersen C."/>
        </authorList>
    </citation>
    <scope>NUCLEOTIDE SEQUENCE</scope>
    <source>
        <strain evidence="1">IBT 34128</strain>
    </source>
</reference>
<comment type="caution">
    <text evidence="1">The sequence shown here is derived from an EMBL/GenBank/DDBJ whole genome shotgun (WGS) entry which is preliminary data.</text>
</comment>
<reference evidence="1" key="2">
    <citation type="journal article" date="2023" name="IMA Fungus">
        <title>Comparative genomic study of the Penicillium genus elucidates a diverse pangenome and 15 lateral gene transfer events.</title>
        <authorList>
            <person name="Petersen C."/>
            <person name="Sorensen T."/>
            <person name="Nielsen M.R."/>
            <person name="Sondergaard T.E."/>
            <person name="Sorensen J.L."/>
            <person name="Fitzpatrick D.A."/>
            <person name="Frisvad J.C."/>
            <person name="Nielsen K.L."/>
        </authorList>
    </citation>
    <scope>NUCLEOTIDE SEQUENCE</scope>
    <source>
        <strain evidence="1">IBT 34128</strain>
    </source>
</reference>
<keyword evidence="2" id="KW-1185">Reference proteome</keyword>
<dbReference type="Gene3D" id="3.40.50.720">
    <property type="entry name" value="NAD(P)-binding Rossmann-like Domain"/>
    <property type="match status" value="1"/>
</dbReference>
<dbReference type="GO" id="GO:0005811">
    <property type="term" value="C:lipid droplet"/>
    <property type="evidence" value="ECO:0007669"/>
    <property type="project" value="TreeGrafter"/>
</dbReference>
<organism evidence="1 2">
    <name type="scientific">Penicillium alfredii</name>
    <dbReference type="NCBI Taxonomy" id="1506179"/>
    <lineage>
        <taxon>Eukaryota</taxon>
        <taxon>Fungi</taxon>
        <taxon>Dikarya</taxon>
        <taxon>Ascomycota</taxon>
        <taxon>Pezizomycotina</taxon>
        <taxon>Eurotiomycetes</taxon>
        <taxon>Eurotiomycetidae</taxon>
        <taxon>Eurotiales</taxon>
        <taxon>Aspergillaceae</taxon>
        <taxon>Penicillium</taxon>
    </lineage>
</organism>
<name>A0A9W9F306_9EURO</name>
<dbReference type="GO" id="GO:0005741">
    <property type="term" value="C:mitochondrial outer membrane"/>
    <property type="evidence" value="ECO:0007669"/>
    <property type="project" value="TreeGrafter"/>
</dbReference>
<dbReference type="InterPro" id="IPR051593">
    <property type="entry name" value="Ergosterol_Biosynth_ERG27"/>
</dbReference>
<gene>
    <name evidence="1" type="ORF">NUU61_007412</name>
</gene>